<protein>
    <recommendedName>
        <fullName evidence="9">Opsin</fullName>
    </recommendedName>
</protein>
<evidence type="ECO:0000256" key="1">
    <source>
        <dbReference type="ARBA" id="ARBA00004141"/>
    </source>
</evidence>
<comment type="subcellular location">
    <subcellularLocation>
        <location evidence="1">Membrane</location>
        <topology evidence="1">Multi-pass membrane protein</topology>
    </subcellularLocation>
</comment>
<dbReference type="PANTHER" id="PTHR11616:SF105">
    <property type="entry name" value="SODIUM-DEPENDENT SEROTONIN TRANSPORTER"/>
    <property type="match status" value="1"/>
</dbReference>
<evidence type="ECO:0000256" key="2">
    <source>
        <dbReference type="ARBA" id="ARBA00022448"/>
    </source>
</evidence>
<sequence length="103" mass="11699">MLGFTPGWYWRICWVAICPLFLLFIICSFMSSPPELRLFNYTYPGWSVVLGYCIGTSSFICVPVYMVYRLASTPGSLKERFIKSITPETVTEIPMAGIHMNAV</sequence>
<comment type="caution">
    <text evidence="7">The sequence shown here is derived from an EMBL/GenBank/DDBJ whole genome shotgun (WGS) entry which is preliminary data.</text>
</comment>
<dbReference type="PROSITE" id="PS50267">
    <property type="entry name" value="NA_NEUROTRAN_SYMP_3"/>
    <property type="match status" value="1"/>
</dbReference>
<evidence type="ECO:0000313" key="7">
    <source>
        <dbReference type="EMBL" id="CAI9575082.1"/>
    </source>
</evidence>
<dbReference type="PANTHER" id="PTHR11616">
    <property type="entry name" value="SODIUM/CHLORIDE DEPENDENT TRANSPORTER"/>
    <property type="match status" value="1"/>
</dbReference>
<organism evidence="7 8">
    <name type="scientific">Staurois parvus</name>
    <dbReference type="NCBI Taxonomy" id="386267"/>
    <lineage>
        <taxon>Eukaryota</taxon>
        <taxon>Metazoa</taxon>
        <taxon>Chordata</taxon>
        <taxon>Craniata</taxon>
        <taxon>Vertebrata</taxon>
        <taxon>Euteleostomi</taxon>
        <taxon>Amphibia</taxon>
        <taxon>Batrachia</taxon>
        <taxon>Anura</taxon>
        <taxon>Neobatrachia</taxon>
        <taxon>Ranoidea</taxon>
        <taxon>Ranidae</taxon>
        <taxon>Staurois</taxon>
    </lineage>
</organism>
<feature type="transmembrane region" description="Helical" evidence="6">
    <location>
        <begin position="43"/>
        <end position="68"/>
    </location>
</feature>
<keyword evidence="8" id="KW-1185">Reference proteome</keyword>
<gene>
    <name evidence="7" type="ORF">SPARVUS_LOCUS8130153</name>
</gene>
<evidence type="ECO:0008006" key="9">
    <source>
        <dbReference type="Google" id="ProtNLM"/>
    </source>
</evidence>
<dbReference type="Pfam" id="PF00209">
    <property type="entry name" value="SNF"/>
    <property type="match status" value="1"/>
</dbReference>
<reference evidence="7" key="1">
    <citation type="submission" date="2023-05" db="EMBL/GenBank/DDBJ databases">
        <authorList>
            <person name="Stuckert A."/>
        </authorList>
    </citation>
    <scope>NUCLEOTIDE SEQUENCE</scope>
</reference>
<dbReference type="InterPro" id="IPR037272">
    <property type="entry name" value="SNS_sf"/>
</dbReference>
<evidence type="ECO:0000256" key="4">
    <source>
        <dbReference type="ARBA" id="ARBA00022989"/>
    </source>
</evidence>
<evidence type="ECO:0000256" key="3">
    <source>
        <dbReference type="ARBA" id="ARBA00022692"/>
    </source>
</evidence>
<evidence type="ECO:0000256" key="5">
    <source>
        <dbReference type="ARBA" id="ARBA00023136"/>
    </source>
</evidence>
<dbReference type="EMBL" id="CATNWA010014715">
    <property type="protein sequence ID" value="CAI9575082.1"/>
    <property type="molecule type" value="Genomic_DNA"/>
</dbReference>
<name>A0ABN9DRJ3_9NEOB</name>
<keyword evidence="5 6" id="KW-0472">Membrane</keyword>
<evidence type="ECO:0000313" key="8">
    <source>
        <dbReference type="Proteomes" id="UP001162483"/>
    </source>
</evidence>
<keyword evidence="3 6" id="KW-0812">Transmembrane</keyword>
<dbReference type="Proteomes" id="UP001162483">
    <property type="component" value="Unassembled WGS sequence"/>
</dbReference>
<dbReference type="SUPFAM" id="SSF161070">
    <property type="entry name" value="SNF-like"/>
    <property type="match status" value="1"/>
</dbReference>
<keyword evidence="2" id="KW-0813">Transport</keyword>
<keyword evidence="4 6" id="KW-1133">Transmembrane helix</keyword>
<dbReference type="InterPro" id="IPR000175">
    <property type="entry name" value="Na/ntran_symport"/>
</dbReference>
<evidence type="ECO:0000256" key="6">
    <source>
        <dbReference type="SAM" id="Phobius"/>
    </source>
</evidence>
<feature type="transmembrane region" description="Helical" evidence="6">
    <location>
        <begin position="12"/>
        <end position="31"/>
    </location>
</feature>
<proteinExistence type="predicted"/>
<accession>A0ABN9DRJ3</accession>